<dbReference type="SUPFAM" id="SSF63829">
    <property type="entry name" value="Calcium-dependent phosphotriesterase"/>
    <property type="match status" value="1"/>
</dbReference>
<evidence type="ECO:0000313" key="2">
    <source>
        <dbReference type="Proteomes" id="UP000239576"/>
    </source>
</evidence>
<accession>A0A2T1E0R5</accession>
<evidence type="ECO:0000313" key="1">
    <source>
        <dbReference type="EMBL" id="PSB26322.1"/>
    </source>
</evidence>
<dbReference type="EMBL" id="PVWK01000109">
    <property type="protein sequence ID" value="PSB26322.1"/>
    <property type="molecule type" value="Genomic_DNA"/>
</dbReference>
<protein>
    <submittedName>
        <fullName evidence="1">Uncharacterized protein</fullName>
    </submittedName>
</protein>
<comment type="caution">
    <text evidence="1">The sequence shown here is derived from an EMBL/GenBank/DDBJ whole genome shotgun (WGS) entry which is preliminary data.</text>
</comment>
<dbReference type="InterPro" id="IPR011042">
    <property type="entry name" value="6-blade_b-propeller_TolB-like"/>
</dbReference>
<dbReference type="Gene3D" id="2.120.10.30">
    <property type="entry name" value="TolB, C-terminal domain"/>
    <property type="match status" value="1"/>
</dbReference>
<dbReference type="Proteomes" id="UP000239576">
    <property type="component" value="Unassembled WGS sequence"/>
</dbReference>
<dbReference type="AlphaFoldDB" id="A0A2T1E0R5"/>
<sequence length="257" mass="26690">MIAIAQGLNIYTLQGVAIDKQTLIVPTLDGQLLQVTPKGKVTVLVDLLKAELGIPFGITETNGDVVVTVSGYLPVHYLVRVKPNGALTIIADLSKTSGFYGAPFGVAAYNGEYIVTVSTDVVDSTSALLRVSATGKVGAIANLSEFGIPFGVIATQRGFVVAQQNGQLLQISPGGKVAVLVDLLKGGFGIPFNMAARKDDLVVTTNAGLIVRVNPQGVPSLLVDLLKARLGIPSGIVVSNGNLIVTTNAGYLLQINL</sequence>
<reference evidence="2" key="1">
    <citation type="submission" date="2018-02" db="EMBL/GenBank/DDBJ databases">
        <authorList>
            <person name="Moore K."/>
            <person name="Momper L."/>
        </authorList>
    </citation>
    <scope>NUCLEOTIDE SEQUENCE [LARGE SCALE GENOMIC DNA]</scope>
    <source>
        <strain evidence="2">ULC18</strain>
    </source>
</reference>
<proteinExistence type="predicted"/>
<organism evidence="1 2">
    <name type="scientific">Stenomitos frigidus ULC18</name>
    <dbReference type="NCBI Taxonomy" id="2107698"/>
    <lineage>
        <taxon>Bacteria</taxon>
        <taxon>Bacillati</taxon>
        <taxon>Cyanobacteriota</taxon>
        <taxon>Cyanophyceae</taxon>
        <taxon>Leptolyngbyales</taxon>
        <taxon>Leptolyngbyaceae</taxon>
        <taxon>Stenomitos</taxon>
    </lineage>
</organism>
<keyword evidence="2" id="KW-1185">Reference proteome</keyword>
<gene>
    <name evidence="1" type="ORF">C7B82_20165</name>
</gene>
<name>A0A2T1E0R5_9CYAN</name>
<reference evidence="1 2" key="2">
    <citation type="submission" date="2018-03" db="EMBL/GenBank/DDBJ databases">
        <title>The ancient ancestry and fast evolution of plastids.</title>
        <authorList>
            <person name="Moore K.R."/>
            <person name="Magnabosco C."/>
            <person name="Momper L."/>
            <person name="Gold D.A."/>
            <person name="Bosak T."/>
            <person name="Fournier G.P."/>
        </authorList>
    </citation>
    <scope>NUCLEOTIDE SEQUENCE [LARGE SCALE GENOMIC DNA]</scope>
    <source>
        <strain evidence="1 2">ULC18</strain>
    </source>
</reference>